<dbReference type="AlphaFoldDB" id="A0A443LHB6"/>
<dbReference type="SUPFAM" id="SSF52540">
    <property type="entry name" value="P-loop containing nucleoside triphosphate hydrolases"/>
    <property type="match status" value="1"/>
</dbReference>
<dbReference type="RefSeq" id="WP_128267619.1">
    <property type="nucleotide sequence ID" value="NZ_JACCJA010000003.1"/>
</dbReference>
<protein>
    <submittedName>
        <fullName evidence="3">DNA primase</fullName>
    </submittedName>
</protein>
<feature type="domain" description="AAA+ ATPase" evidence="2">
    <location>
        <begin position="371"/>
        <end position="568"/>
    </location>
</feature>
<feature type="compositionally biased region" description="Basic and acidic residues" evidence="1">
    <location>
        <begin position="681"/>
        <end position="695"/>
    </location>
</feature>
<dbReference type="GO" id="GO:0016817">
    <property type="term" value="F:hydrolase activity, acting on acid anhydrides"/>
    <property type="evidence" value="ECO:0007669"/>
    <property type="project" value="InterPro"/>
</dbReference>
<dbReference type="SMART" id="SM00382">
    <property type="entry name" value="AAA"/>
    <property type="match status" value="1"/>
</dbReference>
<feature type="region of interest" description="Disordered" evidence="1">
    <location>
        <begin position="673"/>
        <end position="695"/>
    </location>
</feature>
<accession>A0A443LHB6</accession>
<evidence type="ECO:0000259" key="2">
    <source>
        <dbReference type="SMART" id="SM00382"/>
    </source>
</evidence>
<organism evidence="3 4">
    <name type="scientific">Lactococcus lactis</name>
    <dbReference type="NCBI Taxonomy" id="1358"/>
    <lineage>
        <taxon>Bacteria</taxon>
        <taxon>Bacillati</taxon>
        <taxon>Bacillota</taxon>
        <taxon>Bacilli</taxon>
        <taxon>Lactobacillales</taxon>
        <taxon>Streptococcaceae</taxon>
        <taxon>Lactococcus</taxon>
    </lineage>
</organism>
<dbReference type="CDD" id="cd01125">
    <property type="entry name" value="RepA_RSF1010_like"/>
    <property type="match status" value="1"/>
</dbReference>
<dbReference type="InterPro" id="IPR003593">
    <property type="entry name" value="AAA+_ATPase"/>
</dbReference>
<dbReference type="Gene3D" id="3.40.50.300">
    <property type="entry name" value="P-loop containing nucleotide triphosphate hydrolases"/>
    <property type="match status" value="1"/>
</dbReference>
<dbReference type="Pfam" id="PF08707">
    <property type="entry name" value="PriCT_2"/>
    <property type="match status" value="1"/>
</dbReference>
<name>A0A443LHB6_9LACT</name>
<dbReference type="InterPro" id="IPR038724">
    <property type="entry name" value="RepA"/>
</dbReference>
<dbReference type="InterPro" id="IPR014819">
    <property type="entry name" value="PriCT_2"/>
</dbReference>
<reference evidence="3 4" key="1">
    <citation type="submission" date="2019-01" db="EMBL/GenBank/DDBJ databases">
        <title>Whole genome sequence of Lactococcus lactis isolated from cow milk.</title>
        <authorList>
            <person name="Sundararaman A."/>
            <person name="Tamang J.-P."/>
            <person name="Halami P."/>
        </authorList>
    </citation>
    <scope>NUCLEOTIDE SEQUENCE [LARGE SCALE GENOMIC DNA]</scope>
    <source>
        <strain evidence="3 4">C2D</strain>
    </source>
</reference>
<evidence type="ECO:0000313" key="4">
    <source>
        <dbReference type="Proteomes" id="UP000285859"/>
    </source>
</evidence>
<gene>
    <name evidence="3" type="ORF">EO246_03630</name>
</gene>
<sequence length="779" mass="88386">MEEKFDLVPLLEYISPSSLDYLDWVSVGMALKFEGYPFDVWNSWSQSDSRYNAREMESKWDSLGHNGATPVTGAFITMKAKENGWSSNSYKGNDGNEFLGWDDEVSAARDYKFIDKSWVEGQEIREPDDNWKPVEQLKTYIQTLFKNDDYIGYVMKSWLRDDGKYSVSGAGNYTRTAEELLNELEKYKDEKDLSYIVGDSDPLGGAWIRFNPLDGKGVKNENVTEFKYALVESDNLGLEKQNAIMRELELPIAALVYSGGKSVHAIVKVDAKDKNEYRERVEYLYKICNKNGLEVDGQNKNPSRLSRMPGVIRGDHKQFLIDTNIGKANWEEWQTYIEDLNDDLPEFESLADMFEEDPQLAPVLIDGVLRRGHKMLIAGPSKAGKSFALMEMCIAIAEGIPWFGFNCERGKVLYINMELDRPSAYKRFKDIYQGMNVPPNHLKNISIWNMRGHSIPMDKLTPKLIRRAQKEKFDAVIIDPIYKVLTGSENDAEQMAKFTNNFDKVAAELGTSVIYCHHHSKGAQGGKSSMDRSSGSGVFARDPDAILDLIELEVTDSLRKQQDARAVANFYAAKIRDEKPEYLNEIGQDDFLSAPEMRKHLALAFGDERAREISGFELEQVQRVVKLMTAWRLEGTLREFPKFEPVNLWFNYPLHYSDDSGVLKDLEPVGSEPAFKRGAKKGSEKNASEDKKKERLEARKDKINLAFDFLIGDREGIPIGELAKGIEGQPSSDTVKRWLQEFPNDYIKDKNGIVTKVLKALDGSGNEQRGSGTQSPESD</sequence>
<dbReference type="InterPro" id="IPR027417">
    <property type="entry name" value="P-loop_NTPase"/>
</dbReference>
<evidence type="ECO:0000256" key="1">
    <source>
        <dbReference type="SAM" id="MobiDB-lite"/>
    </source>
</evidence>
<dbReference type="EMBL" id="SAXH01000003">
    <property type="protein sequence ID" value="RWR48581.1"/>
    <property type="molecule type" value="Genomic_DNA"/>
</dbReference>
<evidence type="ECO:0000313" key="3">
    <source>
        <dbReference type="EMBL" id="RWR48581.1"/>
    </source>
</evidence>
<dbReference type="Proteomes" id="UP000285859">
    <property type="component" value="Unassembled WGS sequence"/>
</dbReference>
<proteinExistence type="predicted"/>
<dbReference type="Pfam" id="PF13481">
    <property type="entry name" value="AAA_25"/>
    <property type="match status" value="1"/>
</dbReference>
<comment type="caution">
    <text evidence="3">The sequence shown here is derived from an EMBL/GenBank/DDBJ whole genome shotgun (WGS) entry which is preliminary data.</text>
</comment>